<sequence>MSIQVYGEDSKLVAFGGKWAAAVSSQLFEADPTIQMHRTSNWVSSDFAFQLSSIPFCPILFRFIQNPHMISNFT</sequence>
<gene>
    <name evidence="1" type="ORF">L2E82_31290</name>
</gene>
<protein>
    <submittedName>
        <fullName evidence="1">Uncharacterized protein</fullName>
    </submittedName>
</protein>
<reference evidence="2" key="1">
    <citation type="journal article" date="2022" name="Mol. Ecol. Resour.">
        <title>The genomes of chicory, endive, great burdock and yacon provide insights into Asteraceae palaeo-polyploidization history and plant inulin production.</title>
        <authorList>
            <person name="Fan W."/>
            <person name="Wang S."/>
            <person name="Wang H."/>
            <person name="Wang A."/>
            <person name="Jiang F."/>
            <person name="Liu H."/>
            <person name="Zhao H."/>
            <person name="Xu D."/>
            <person name="Zhang Y."/>
        </authorList>
    </citation>
    <scope>NUCLEOTIDE SEQUENCE [LARGE SCALE GENOMIC DNA]</scope>
    <source>
        <strain evidence="2">cv. Punajuju</strain>
    </source>
</reference>
<comment type="caution">
    <text evidence="1">The sequence shown here is derived from an EMBL/GenBank/DDBJ whole genome shotgun (WGS) entry which is preliminary data.</text>
</comment>
<evidence type="ECO:0000313" key="1">
    <source>
        <dbReference type="EMBL" id="KAI3740816.1"/>
    </source>
</evidence>
<name>A0ACB9D354_CICIN</name>
<proteinExistence type="predicted"/>
<keyword evidence="2" id="KW-1185">Reference proteome</keyword>
<evidence type="ECO:0000313" key="2">
    <source>
        <dbReference type="Proteomes" id="UP001055811"/>
    </source>
</evidence>
<accession>A0ACB9D354</accession>
<reference evidence="1 2" key="2">
    <citation type="journal article" date="2022" name="Mol. Ecol. Resour.">
        <title>The genomes of chicory, endive, great burdock and yacon provide insights into Asteraceae paleo-polyploidization history and plant inulin production.</title>
        <authorList>
            <person name="Fan W."/>
            <person name="Wang S."/>
            <person name="Wang H."/>
            <person name="Wang A."/>
            <person name="Jiang F."/>
            <person name="Liu H."/>
            <person name="Zhao H."/>
            <person name="Xu D."/>
            <person name="Zhang Y."/>
        </authorList>
    </citation>
    <scope>NUCLEOTIDE SEQUENCE [LARGE SCALE GENOMIC DNA]</scope>
    <source>
        <strain evidence="2">cv. Punajuju</strain>
        <tissue evidence="1">Leaves</tissue>
    </source>
</reference>
<organism evidence="1 2">
    <name type="scientific">Cichorium intybus</name>
    <name type="common">Chicory</name>
    <dbReference type="NCBI Taxonomy" id="13427"/>
    <lineage>
        <taxon>Eukaryota</taxon>
        <taxon>Viridiplantae</taxon>
        <taxon>Streptophyta</taxon>
        <taxon>Embryophyta</taxon>
        <taxon>Tracheophyta</taxon>
        <taxon>Spermatophyta</taxon>
        <taxon>Magnoliopsida</taxon>
        <taxon>eudicotyledons</taxon>
        <taxon>Gunneridae</taxon>
        <taxon>Pentapetalae</taxon>
        <taxon>asterids</taxon>
        <taxon>campanulids</taxon>
        <taxon>Asterales</taxon>
        <taxon>Asteraceae</taxon>
        <taxon>Cichorioideae</taxon>
        <taxon>Cichorieae</taxon>
        <taxon>Cichoriinae</taxon>
        <taxon>Cichorium</taxon>
    </lineage>
</organism>
<dbReference type="EMBL" id="CM042013">
    <property type="protein sequence ID" value="KAI3740816.1"/>
    <property type="molecule type" value="Genomic_DNA"/>
</dbReference>
<dbReference type="Proteomes" id="UP001055811">
    <property type="component" value="Linkage Group LG05"/>
</dbReference>